<keyword evidence="4" id="KW-0245">EGF-like domain</keyword>
<sequence>MARGRHGVLGLLLLLLSVLVLVQVVDAACANFCSGHGRCGTSNQCTCDPDWALAPDCSLRKCPTGVAWSDKAKAPNVAHANAECSNRGVCDYSKGECTCFNGFTGAACQRLRCPSDCSGHGLCYSSATLALQYGPDSSPGVGGDGVGPVYTNWEKDSMSSCLCDMGYTGPDCSQPFKEWTHLGAENNLLYHTGNPALSSFTCDISLITSANSPTCAIADVVATNVIEHTYCSNRGLCSFSSGQCICYADFKGMDCNQPSNVPDSIDDNDGFVINPMGLTYIGTVLHLKTAKGSQADFYFMKIESSTLQILTMNVDIRGDGLTTIQTGGLAVVTGGATISHDLDAASLTVSNANTGFSQAILKVISTRASQFPAADFKLIDASAGSVPAFSVEASGKTTIANGGLIVNGIGGGEIFNSATSAAALSVSATSMSFVSDAVLIKTFSSSTHNLVKATVEAIAGVPINLFTIANTGRTTITQGGLSVTAGGATIVAGGLHVGTAGQTIDSGGLHIQNGGETIDSWGLNVIDGGASIASLSPTDDILTVEATATTYSSNAKVLHINSASTVPAMHYLVYAERDSNPLFSILGTGRTEIYAGGLVVDNGGATIAAGGLTVTTGGATVTAGGLTVTNGVVDVGATITAGGLTVTNGGASISDNTATNTLTVANTAGSSFTGTVLSMTAASGSTGYSFIDAKAGSTSVFTVADTGKTTIAAGGLLVSDGGATVTAGGLTVTAGGASIAGATTIGAATTISAGGLSVTGGVTVVNGGLTVSLGDVAVSATTASSTSTNGTLNGSDRRLKTAIENIQSSQDIIERLRPVTFEWRRDEFRSRNFPNGVFPGFIADEVQEILPDLVHEDGDGWKSLNYVGLVPHLVRSVQEMQAQLAQMQLQIDALQAHSWVGHDVTFLLLHMGLTVEAADGAASIASYLDREWPLEALQGDEKDVQRRRDLLKEWFVRFHSRYEVMAQLSDRYGGEHWDVLRDELLPESKPSSGGKCPLGFGAKVVNNVVSRKSTDVDKLRTIMFQGRCYDVMDSRLFRPEGGQFAHFVGHNVTYALAVQSTRVEDLDVTPERAYTFEEQLMLEKYRSFFARELVVLEIEEHHKGNDSQNEVVNLHAVIEESDSMAQELSIQNLQKALANASVEQVDEVCIRTTMTPLHKAVEKHRLDLVTLLVHAGADFGARAALYDDETPLEMARRFQFDDIVAHLESVAVGSK</sequence>
<dbReference type="InterPro" id="IPR036770">
    <property type="entry name" value="Ankyrin_rpt-contain_sf"/>
</dbReference>
<dbReference type="PROSITE" id="PS51688">
    <property type="entry name" value="ICA"/>
    <property type="match status" value="1"/>
</dbReference>
<dbReference type="PROSITE" id="PS50026">
    <property type="entry name" value="EGF_3"/>
    <property type="match status" value="1"/>
</dbReference>
<dbReference type="PROSITE" id="PS50297">
    <property type="entry name" value="ANK_REP_REGION"/>
    <property type="match status" value="1"/>
</dbReference>
<dbReference type="PROSITE" id="PS00022">
    <property type="entry name" value="EGF_1"/>
    <property type="match status" value="2"/>
</dbReference>
<dbReference type="SMART" id="SM00181">
    <property type="entry name" value="EGF"/>
    <property type="match status" value="4"/>
</dbReference>
<dbReference type="PROSITE" id="PS50088">
    <property type="entry name" value="ANK_REPEAT"/>
    <property type="match status" value="1"/>
</dbReference>
<keyword evidence="3" id="KW-0040">ANK repeat</keyword>
<dbReference type="Proteomes" id="UP000785171">
    <property type="component" value="Unassembled WGS sequence"/>
</dbReference>
<reference evidence="8" key="2">
    <citation type="submission" date="2020-06" db="EMBL/GenBank/DDBJ databases">
        <authorList>
            <person name="Studholme D.J."/>
        </authorList>
    </citation>
    <scope>NUCLEOTIDE SEQUENCE</scope>
    <source>
        <strain evidence="8">NZFS 2646</strain>
    </source>
</reference>
<dbReference type="InterPro" id="IPR013111">
    <property type="entry name" value="EGF_extracell"/>
</dbReference>
<accession>A0A8T0LP53</accession>
<comment type="caution">
    <text evidence="4">Lacks conserved residue(s) required for the propagation of feature annotation.</text>
</comment>
<dbReference type="InterPro" id="IPR036400">
    <property type="entry name" value="Cyt_B5-like_heme/steroid_sf"/>
</dbReference>
<dbReference type="InterPro" id="IPR002110">
    <property type="entry name" value="Ankyrin_rpt"/>
</dbReference>
<name>A0A8T0LP53_9STRA</name>
<keyword evidence="2 4" id="KW-1015">Disulfide bond</keyword>
<organism evidence="8 9">
    <name type="scientific">Phytophthora kernoviae</name>
    <dbReference type="NCBI Taxonomy" id="325452"/>
    <lineage>
        <taxon>Eukaryota</taxon>
        <taxon>Sar</taxon>
        <taxon>Stramenopiles</taxon>
        <taxon>Oomycota</taxon>
        <taxon>Peronosporomycetes</taxon>
        <taxon>Peronosporales</taxon>
        <taxon>Peronosporaceae</taxon>
        <taxon>Phytophthora</taxon>
    </lineage>
</organism>
<evidence type="ECO:0008006" key="10">
    <source>
        <dbReference type="Google" id="ProtNLM"/>
    </source>
</evidence>
<dbReference type="PANTHER" id="PTHR14949:SF56">
    <property type="entry name" value="EGF-LIKE-DOMAIN, MULTIPLE 7"/>
    <property type="match status" value="1"/>
</dbReference>
<feature type="chain" id="PRO_5035849318" description="EGF-like domain-containing protein" evidence="5">
    <location>
        <begin position="28"/>
        <end position="1215"/>
    </location>
</feature>
<dbReference type="PANTHER" id="PTHR14949">
    <property type="entry name" value="EGF-LIKE-DOMAIN, MULTIPLE 7, 8"/>
    <property type="match status" value="1"/>
</dbReference>
<evidence type="ECO:0000259" key="7">
    <source>
        <dbReference type="PROSITE" id="PS51688"/>
    </source>
</evidence>
<evidence type="ECO:0000256" key="2">
    <source>
        <dbReference type="ARBA" id="ARBA00023157"/>
    </source>
</evidence>
<dbReference type="InterPro" id="IPR000742">
    <property type="entry name" value="EGF"/>
</dbReference>
<evidence type="ECO:0000256" key="5">
    <source>
        <dbReference type="SAM" id="SignalP"/>
    </source>
</evidence>
<dbReference type="CDD" id="cd13121">
    <property type="entry name" value="BF2867_like_C"/>
    <property type="match status" value="1"/>
</dbReference>
<dbReference type="Gene3D" id="3.10.120.10">
    <property type="entry name" value="Cytochrome b5-like heme/steroid binding domain"/>
    <property type="match status" value="1"/>
</dbReference>
<dbReference type="Pfam" id="PF13884">
    <property type="entry name" value="Peptidase_S74"/>
    <property type="match status" value="1"/>
</dbReference>
<evidence type="ECO:0000256" key="3">
    <source>
        <dbReference type="PROSITE-ProRule" id="PRU00023"/>
    </source>
</evidence>
<comment type="caution">
    <text evidence="8">The sequence shown here is derived from an EMBL/GenBank/DDBJ whole genome shotgun (WGS) entry which is preliminary data.</text>
</comment>
<protein>
    <recommendedName>
        <fullName evidence="10">EGF-like domain-containing protein</fullName>
    </recommendedName>
</protein>
<dbReference type="AlphaFoldDB" id="A0A8T0LP53"/>
<gene>
    <name evidence="8" type="ORF">JM16_007926</name>
</gene>
<dbReference type="InterPro" id="IPR030392">
    <property type="entry name" value="S74_ICA"/>
</dbReference>
<dbReference type="SUPFAM" id="SSF48403">
    <property type="entry name" value="Ankyrin repeat"/>
    <property type="match status" value="1"/>
</dbReference>
<dbReference type="Pfam" id="PF07974">
    <property type="entry name" value="EGF_2"/>
    <property type="match status" value="1"/>
</dbReference>
<evidence type="ECO:0000313" key="9">
    <source>
        <dbReference type="Proteomes" id="UP000785171"/>
    </source>
</evidence>
<keyword evidence="1 5" id="KW-0732">Signal</keyword>
<evidence type="ECO:0000256" key="4">
    <source>
        <dbReference type="PROSITE-ProRule" id="PRU00076"/>
    </source>
</evidence>
<feature type="domain" description="EGF-like" evidence="6">
    <location>
        <begin position="76"/>
        <end position="109"/>
    </location>
</feature>
<proteinExistence type="predicted"/>
<dbReference type="PROSITE" id="PS01186">
    <property type="entry name" value="EGF_2"/>
    <property type="match status" value="1"/>
</dbReference>
<feature type="domain" description="Peptidase S74" evidence="7">
    <location>
        <begin position="795"/>
        <end position="891"/>
    </location>
</feature>
<evidence type="ECO:0000256" key="1">
    <source>
        <dbReference type="ARBA" id="ARBA00022729"/>
    </source>
</evidence>
<evidence type="ECO:0000313" key="8">
    <source>
        <dbReference type="EMBL" id="KAG2511588.1"/>
    </source>
</evidence>
<dbReference type="Gene3D" id="1.25.40.20">
    <property type="entry name" value="Ankyrin repeat-containing domain"/>
    <property type="match status" value="1"/>
</dbReference>
<dbReference type="EMBL" id="JPWV03000432">
    <property type="protein sequence ID" value="KAG2511588.1"/>
    <property type="molecule type" value="Genomic_DNA"/>
</dbReference>
<dbReference type="Gene3D" id="2.60.120.260">
    <property type="entry name" value="Galactose-binding domain-like"/>
    <property type="match status" value="1"/>
</dbReference>
<feature type="repeat" description="ANK" evidence="3">
    <location>
        <begin position="1152"/>
        <end position="1184"/>
    </location>
</feature>
<reference evidence="8" key="1">
    <citation type="journal article" date="2015" name="Genom Data">
        <title>Genome sequences of six Phytophthora species associated with forests in New Zealand.</title>
        <authorList>
            <person name="Studholme D.J."/>
            <person name="McDougal R.L."/>
            <person name="Sambles C."/>
            <person name="Hansen E."/>
            <person name="Hardy G."/>
            <person name="Grant M."/>
            <person name="Ganley R.J."/>
            <person name="Williams N.M."/>
        </authorList>
    </citation>
    <scope>NUCLEOTIDE SEQUENCE</scope>
    <source>
        <strain evidence="8">NZFS 2646</strain>
    </source>
</reference>
<feature type="signal peptide" evidence="5">
    <location>
        <begin position="1"/>
        <end position="27"/>
    </location>
</feature>
<feature type="disulfide bond" evidence="4">
    <location>
        <begin position="99"/>
        <end position="108"/>
    </location>
</feature>
<dbReference type="InterPro" id="IPR050969">
    <property type="entry name" value="Dev_Signal_Modulators"/>
</dbReference>
<dbReference type="Gene3D" id="2.10.25.10">
    <property type="entry name" value="Laminin"/>
    <property type="match status" value="1"/>
</dbReference>
<evidence type="ECO:0000259" key="6">
    <source>
        <dbReference type="PROSITE" id="PS50026"/>
    </source>
</evidence>